<organism evidence="2 3">
    <name type="scientific">Candidatus Magasanikbacteria bacterium RIFCSPHIGHO2_02_FULL_41_13</name>
    <dbReference type="NCBI Taxonomy" id="1798676"/>
    <lineage>
        <taxon>Bacteria</taxon>
        <taxon>Candidatus Magasanikiibacteriota</taxon>
    </lineage>
</organism>
<evidence type="ECO:0000313" key="3">
    <source>
        <dbReference type="Proteomes" id="UP000178742"/>
    </source>
</evidence>
<protein>
    <recommendedName>
        <fullName evidence="1">HD domain-containing protein</fullName>
    </recommendedName>
</protein>
<dbReference type="AlphaFoldDB" id="A0A1F6M528"/>
<dbReference type="PANTHER" id="PTHR33594:SF1">
    <property type="entry name" value="HD_PDEASE DOMAIN-CONTAINING PROTEIN"/>
    <property type="match status" value="1"/>
</dbReference>
<evidence type="ECO:0000313" key="2">
    <source>
        <dbReference type="EMBL" id="OGH66700.1"/>
    </source>
</evidence>
<proteinExistence type="predicted"/>
<feature type="domain" description="HD" evidence="1">
    <location>
        <begin position="30"/>
        <end position="139"/>
    </location>
</feature>
<accession>A0A1F6M528</accession>
<dbReference type="SMART" id="SM00471">
    <property type="entry name" value="HDc"/>
    <property type="match status" value="1"/>
</dbReference>
<dbReference type="SUPFAM" id="SSF109604">
    <property type="entry name" value="HD-domain/PDEase-like"/>
    <property type="match status" value="1"/>
</dbReference>
<name>A0A1F6M528_9BACT</name>
<comment type="caution">
    <text evidence="2">The sequence shown here is derived from an EMBL/GenBank/DDBJ whole genome shotgun (WGS) entry which is preliminary data.</text>
</comment>
<gene>
    <name evidence="2" type="ORF">A3B90_02695</name>
</gene>
<dbReference type="InterPro" id="IPR003607">
    <property type="entry name" value="HD/PDEase_dom"/>
</dbReference>
<dbReference type="EMBL" id="MFPX01000011">
    <property type="protein sequence ID" value="OGH66700.1"/>
    <property type="molecule type" value="Genomic_DNA"/>
</dbReference>
<dbReference type="Gene3D" id="1.10.3210.10">
    <property type="entry name" value="Hypothetical protein af1432"/>
    <property type="match status" value="1"/>
</dbReference>
<dbReference type="InterPro" id="IPR006674">
    <property type="entry name" value="HD_domain"/>
</dbReference>
<dbReference type="Proteomes" id="UP000178742">
    <property type="component" value="Unassembled WGS sequence"/>
</dbReference>
<dbReference type="Pfam" id="PF01966">
    <property type="entry name" value="HD"/>
    <property type="match status" value="1"/>
</dbReference>
<dbReference type="PANTHER" id="PTHR33594">
    <property type="entry name" value="SUPERFAMILY HYDROLASE, PUTATIVE (AFU_ORTHOLOGUE AFUA_1G03035)-RELATED"/>
    <property type="match status" value="1"/>
</dbReference>
<dbReference type="CDD" id="cd00077">
    <property type="entry name" value="HDc"/>
    <property type="match status" value="1"/>
</dbReference>
<dbReference type="STRING" id="1798676.A3B90_02695"/>
<evidence type="ECO:0000259" key="1">
    <source>
        <dbReference type="PROSITE" id="PS51831"/>
    </source>
</evidence>
<sequence length="207" mass="24320">MYTSQQQAFLEYVTEKVKNLFVEFPAPGHDFQHASNVGTYAKDVATKENAHSIFLSELAGILHDIGRAPEHHNPENKLRHHDLSYQMLRQWFREDSQFDFLTREEKLELLYSVKYHWNDAADDYDTAWILRDADKLDGLGCRGLERFQQYRAGDPAGIGLDCRLTYQFWYWIHTATARQIATQKKLIEEMDKIIIEDLKKKIEPVEL</sequence>
<reference evidence="2 3" key="1">
    <citation type="journal article" date="2016" name="Nat. Commun.">
        <title>Thousands of microbial genomes shed light on interconnected biogeochemical processes in an aquifer system.</title>
        <authorList>
            <person name="Anantharaman K."/>
            <person name="Brown C.T."/>
            <person name="Hug L.A."/>
            <person name="Sharon I."/>
            <person name="Castelle C.J."/>
            <person name="Probst A.J."/>
            <person name="Thomas B.C."/>
            <person name="Singh A."/>
            <person name="Wilkins M.J."/>
            <person name="Karaoz U."/>
            <person name="Brodie E.L."/>
            <person name="Williams K.H."/>
            <person name="Hubbard S.S."/>
            <person name="Banfield J.F."/>
        </authorList>
    </citation>
    <scope>NUCLEOTIDE SEQUENCE [LARGE SCALE GENOMIC DNA]</scope>
</reference>
<dbReference type="PROSITE" id="PS51831">
    <property type="entry name" value="HD"/>
    <property type="match status" value="1"/>
</dbReference>